<dbReference type="Pfam" id="PF02913">
    <property type="entry name" value="FAD-oxidase_C"/>
    <property type="match status" value="1"/>
</dbReference>
<dbReference type="FunFam" id="3.30.43.10:FF:000002">
    <property type="entry name" value="D-2-hydroxyglutarate dehydrogenase, mitochondrial"/>
    <property type="match status" value="1"/>
</dbReference>
<feature type="domain" description="FAD-binding PCMH-type" evidence="13">
    <location>
        <begin position="84"/>
        <end position="263"/>
    </location>
</feature>
<dbReference type="EMBL" id="CADEBD010000314">
    <property type="protein sequence ID" value="CAB3243791.1"/>
    <property type="molecule type" value="Genomic_DNA"/>
</dbReference>
<gene>
    <name evidence="14" type="ORF">APLA_LOCUS10530</name>
    <name evidence="15" type="ORF">APLA_LOCUS13304</name>
</gene>
<comment type="cofactor">
    <cofactor evidence="1">
        <name>FAD</name>
        <dbReference type="ChEBI" id="CHEBI:57692"/>
    </cofactor>
</comment>
<dbReference type="Gene3D" id="3.30.70.2740">
    <property type="match status" value="1"/>
</dbReference>
<dbReference type="EMBL" id="CADEBC010000552">
    <property type="protein sequence ID" value="CAB3252095.1"/>
    <property type="molecule type" value="Genomic_DNA"/>
</dbReference>
<dbReference type="InterPro" id="IPR016167">
    <property type="entry name" value="FAD-bd_PCMH_sub1"/>
</dbReference>
<comment type="similarity">
    <text evidence="3">Belongs to the FAD-binding oxidoreductase/transferase type 4 family.</text>
</comment>
<dbReference type="Gene3D" id="3.30.70.2190">
    <property type="match status" value="1"/>
</dbReference>
<accession>A0A8S1ADX5</accession>
<dbReference type="InterPro" id="IPR004113">
    <property type="entry name" value="FAD-bd_oxidored_4_C"/>
</dbReference>
<dbReference type="GO" id="GO:0051990">
    <property type="term" value="F:(R)-2-hydroxyglutarate dehydrogenase activity"/>
    <property type="evidence" value="ECO:0007669"/>
    <property type="project" value="UniProtKB-EC"/>
</dbReference>
<dbReference type="InterPro" id="IPR051264">
    <property type="entry name" value="FAD-oxidored/transferase_4"/>
</dbReference>
<evidence type="ECO:0000313" key="15">
    <source>
        <dbReference type="EMBL" id="CAB3252095.1"/>
    </source>
</evidence>
<sequence>MLSIRKPLTSLLQLHCKSNVLVQIRHASQALPQFSWEKYNVKRKNFGTIQSSDIGFFKSILDEKRVLTDENDILPYNIDWIKNCRGQSKLVLRPKTTEEVSKILKYCNDRRLAVCPQGGNTGLVGGSVPVFDEIVLSFALMNKIISLDSVSGSMVCEAGCILENLDNYVRERGLIMPLDLGAKGTCHIGGNVSTNAGGLRLLRYGNLHGSILGIEAVKADGTVIDCLKSLKKDNTGYHLKHLFIGSEGTLGLVTKVAIHCPVLPNAVNLGFFGVKNFDNILKLYKSAKKNLGEILSAFEMADFDAINTTVRNLKLPNPIADYPFYVLVETHGSNEAHDSEKLMSFLSKEMETGLILDGTVTSEPAKMQTIWNLRESIAGASLKSGYIFKYDVSIPQKHYYDLVPILKKRMGGRAVSVYGYGHVGDGNIHINVVVPEYNSEVASLMEPYIFEEVSKVNGSISAEHGIGFRKPKYIHYSKDQSALHLMSDLKKLMDPNGILNPYKVLPDEP</sequence>
<evidence type="ECO:0000256" key="3">
    <source>
        <dbReference type="ARBA" id="ARBA00008000"/>
    </source>
</evidence>
<dbReference type="InterPro" id="IPR016171">
    <property type="entry name" value="Vanillyl_alc_oxidase_C-sub2"/>
</dbReference>
<evidence type="ECO:0000256" key="4">
    <source>
        <dbReference type="ARBA" id="ARBA00011738"/>
    </source>
</evidence>
<dbReference type="InterPro" id="IPR006094">
    <property type="entry name" value="Oxid_FAD_bind_N"/>
</dbReference>
<dbReference type="FunFam" id="1.10.45.10:FF:000001">
    <property type="entry name" value="D-lactate dehydrogenase mitochondrial"/>
    <property type="match status" value="1"/>
</dbReference>
<comment type="caution">
    <text evidence="14">The sequence shown here is derived from an EMBL/GenBank/DDBJ whole genome shotgun (WGS) entry which is preliminary data.</text>
</comment>
<dbReference type="Proteomes" id="UP000494256">
    <property type="component" value="Unassembled WGS sequence"/>
</dbReference>
<evidence type="ECO:0000256" key="10">
    <source>
        <dbReference type="ARBA" id="ARBA00039639"/>
    </source>
</evidence>
<evidence type="ECO:0000313" key="14">
    <source>
        <dbReference type="EMBL" id="CAB3243791.1"/>
    </source>
</evidence>
<dbReference type="FunFam" id="3.30.70.2190:FF:000001">
    <property type="entry name" value="D-2-hydroxyglutarate dehydrogenase mitochondrial"/>
    <property type="match status" value="1"/>
</dbReference>
<dbReference type="GO" id="GO:0071949">
    <property type="term" value="F:FAD binding"/>
    <property type="evidence" value="ECO:0007669"/>
    <property type="project" value="InterPro"/>
</dbReference>
<name>A0A8S1ADX5_ARCPL</name>
<dbReference type="SUPFAM" id="SSF55103">
    <property type="entry name" value="FAD-linked oxidases, C-terminal domain"/>
    <property type="match status" value="1"/>
</dbReference>
<keyword evidence="8" id="KW-0576">Peroxisome</keyword>
<evidence type="ECO:0000256" key="6">
    <source>
        <dbReference type="ARBA" id="ARBA00022827"/>
    </source>
</evidence>
<dbReference type="Gene3D" id="3.30.465.10">
    <property type="match status" value="1"/>
</dbReference>
<dbReference type="InterPro" id="IPR016169">
    <property type="entry name" value="FAD-bd_PCMH_sub2"/>
</dbReference>
<dbReference type="OrthoDB" id="5332616at2759"/>
<dbReference type="AlphaFoldDB" id="A0A8S1ADX5"/>
<dbReference type="SUPFAM" id="SSF56176">
    <property type="entry name" value="FAD-binding/transporter-associated domain-like"/>
    <property type="match status" value="1"/>
</dbReference>
<protein>
    <recommendedName>
        <fullName evidence="10">D-2-hydroxyglutarate dehydrogenase, mitochondrial</fullName>
        <ecNumber evidence="9">1.1.99.39</ecNumber>
    </recommendedName>
</protein>
<evidence type="ECO:0000256" key="1">
    <source>
        <dbReference type="ARBA" id="ARBA00001974"/>
    </source>
</evidence>
<evidence type="ECO:0000313" key="17">
    <source>
        <dbReference type="Proteomes" id="UP000494256"/>
    </source>
</evidence>
<evidence type="ECO:0000256" key="2">
    <source>
        <dbReference type="ARBA" id="ARBA00004275"/>
    </source>
</evidence>
<keyword evidence="5" id="KW-0285">Flavoprotein</keyword>
<dbReference type="Gene3D" id="1.10.45.10">
    <property type="entry name" value="Vanillyl-alcohol Oxidase, Chain A, domain 4"/>
    <property type="match status" value="1"/>
</dbReference>
<dbReference type="Pfam" id="PF01565">
    <property type="entry name" value="FAD_binding_4"/>
    <property type="match status" value="1"/>
</dbReference>
<dbReference type="InterPro" id="IPR036318">
    <property type="entry name" value="FAD-bd_PCMH-like_sf"/>
</dbReference>
<comment type="subcellular location">
    <subcellularLocation>
        <location evidence="2">Peroxisome</location>
    </subcellularLocation>
</comment>
<evidence type="ECO:0000256" key="11">
    <source>
        <dbReference type="ARBA" id="ARBA00045410"/>
    </source>
</evidence>
<dbReference type="PANTHER" id="PTHR43716">
    <property type="entry name" value="D-2-HYDROXYGLUTARATE DEHYDROGENASE, MITOCHONDRIAL"/>
    <property type="match status" value="1"/>
</dbReference>
<dbReference type="Gene3D" id="3.30.43.10">
    <property type="entry name" value="Uridine Diphospho-n-acetylenolpyruvylglucosamine Reductase, domain 2"/>
    <property type="match status" value="1"/>
</dbReference>
<evidence type="ECO:0000256" key="5">
    <source>
        <dbReference type="ARBA" id="ARBA00022630"/>
    </source>
</evidence>
<comment type="subunit">
    <text evidence="4">Homodimer.</text>
</comment>
<comment type="catalytic activity">
    <reaction evidence="12">
        <text>(R)-malate + A = oxaloacetate + AH2</text>
        <dbReference type="Rhea" id="RHEA:67460"/>
        <dbReference type="ChEBI" id="CHEBI:13193"/>
        <dbReference type="ChEBI" id="CHEBI:15588"/>
        <dbReference type="ChEBI" id="CHEBI:16452"/>
        <dbReference type="ChEBI" id="CHEBI:17499"/>
    </reaction>
    <physiologicalReaction direction="left-to-right" evidence="12">
        <dbReference type="Rhea" id="RHEA:67461"/>
    </physiologicalReaction>
</comment>
<keyword evidence="7" id="KW-0560">Oxidoreductase</keyword>
<reference evidence="16 17" key="1">
    <citation type="submission" date="2020-04" db="EMBL/GenBank/DDBJ databases">
        <authorList>
            <person name="Wallbank WR R."/>
            <person name="Pardo Diaz C."/>
            <person name="Kozak K."/>
            <person name="Martin S."/>
            <person name="Jiggins C."/>
            <person name="Moest M."/>
            <person name="Warren A I."/>
            <person name="Byers J.R.P. K."/>
            <person name="Montejo-Kovacevich G."/>
            <person name="Yen C E."/>
        </authorList>
    </citation>
    <scope>NUCLEOTIDE SEQUENCE [LARGE SCALE GENOMIC DNA]</scope>
</reference>
<evidence type="ECO:0000256" key="7">
    <source>
        <dbReference type="ARBA" id="ARBA00023002"/>
    </source>
</evidence>
<evidence type="ECO:0000256" key="8">
    <source>
        <dbReference type="ARBA" id="ARBA00023140"/>
    </source>
</evidence>
<dbReference type="InterPro" id="IPR016166">
    <property type="entry name" value="FAD-bd_PCMH"/>
</dbReference>
<dbReference type="Proteomes" id="UP000494106">
    <property type="component" value="Unassembled WGS sequence"/>
</dbReference>
<dbReference type="EC" id="1.1.99.39" evidence="9"/>
<dbReference type="FunFam" id="3.30.70.2740:FF:000002">
    <property type="entry name" value="D-2-hydroxyglutarate dehydrogenase mitochondrial"/>
    <property type="match status" value="1"/>
</dbReference>
<dbReference type="FunFam" id="3.30.465.10:FF:000001">
    <property type="entry name" value="D-2-hydroxyglutarate dehydrogenase, mitochondrial"/>
    <property type="match status" value="1"/>
</dbReference>
<comment type="function">
    <text evidence="11">Catalyzes the oxidation of D-2-hydroxyglutarate (D-2-HG) to alpha-ketoglutarate. Also catalyzes the oxidation of other D-2-hydroxyacids, such as D-malate (D-MAL) and D-lactate (D-LAC). Exhibits high activities towards D-2-HG and D-MAL but a very weak activity towards D-LAC.</text>
</comment>
<evidence type="ECO:0000259" key="13">
    <source>
        <dbReference type="PROSITE" id="PS51387"/>
    </source>
</evidence>
<keyword evidence="6" id="KW-0274">FAD</keyword>
<dbReference type="GO" id="GO:0005739">
    <property type="term" value="C:mitochondrion"/>
    <property type="evidence" value="ECO:0007669"/>
    <property type="project" value="TreeGrafter"/>
</dbReference>
<dbReference type="GO" id="GO:0005777">
    <property type="term" value="C:peroxisome"/>
    <property type="evidence" value="ECO:0007669"/>
    <property type="project" value="UniProtKB-SubCell"/>
</dbReference>
<evidence type="ECO:0000313" key="16">
    <source>
        <dbReference type="Proteomes" id="UP000494106"/>
    </source>
</evidence>
<dbReference type="PROSITE" id="PS51387">
    <property type="entry name" value="FAD_PCMH"/>
    <property type="match status" value="1"/>
</dbReference>
<evidence type="ECO:0000256" key="9">
    <source>
        <dbReference type="ARBA" id="ARBA00039003"/>
    </source>
</evidence>
<keyword evidence="16" id="KW-1185">Reference proteome</keyword>
<dbReference type="PANTHER" id="PTHR43716:SF1">
    <property type="entry name" value="D-2-HYDROXYGLUTARATE DEHYDROGENASE, MITOCHONDRIAL"/>
    <property type="match status" value="1"/>
</dbReference>
<evidence type="ECO:0000256" key="12">
    <source>
        <dbReference type="ARBA" id="ARBA00049267"/>
    </source>
</evidence>
<organism evidence="14 17">
    <name type="scientific">Arctia plantaginis</name>
    <name type="common">Wood tiger moth</name>
    <name type="synonym">Phalaena plantaginis</name>
    <dbReference type="NCBI Taxonomy" id="874455"/>
    <lineage>
        <taxon>Eukaryota</taxon>
        <taxon>Metazoa</taxon>
        <taxon>Ecdysozoa</taxon>
        <taxon>Arthropoda</taxon>
        <taxon>Hexapoda</taxon>
        <taxon>Insecta</taxon>
        <taxon>Pterygota</taxon>
        <taxon>Neoptera</taxon>
        <taxon>Endopterygota</taxon>
        <taxon>Lepidoptera</taxon>
        <taxon>Glossata</taxon>
        <taxon>Ditrysia</taxon>
        <taxon>Noctuoidea</taxon>
        <taxon>Erebidae</taxon>
        <taxon>Arctiinae</taxon>
        <taxon>Arctia</taxon>
    </lineage>
</organism>
<proteinExistence type="inferred from homology"/>
<dbReference type="InterPro" id="IPR016164">
    <property type="entry name" value="FAD-linked_Oxase-like_C"/>
</dbReference>